<reference evidence="2 3" key="1">
    <citation type="submission" date="2019-09" db="EMBL/GenBank/DDBJ databases">
        <title>Taxonomy of Antarctic Massilia spp.: description of Massilia rubra sp. nov., Massilia aquatica sp. nov., Massilia mucilaginosa sp. nov., Massilia frigida sp. nov. isolated from streams, lakes and regoliths.</title>
        <authorList>
            <person name="Holochova P."/>
            <person name="Sedlacek I."/>
            <person name="Kralova S."/>
            <person name="Maslanova I."/>
            <person name="Busse H.-J."/>
            <person name="Stankova E."/>
            <person name="Vrbovska V."/>
            <person name="Kovarovic V."/>
            <person name="Bartak M."/>
            <person name="Svec P."/>
            <person name="Pantucek R."/>
        </authorList>
    </citation>
    <scope>NUCLEOTIDE SEQUENCE [LARGE SCALE GENOMIC DNA]</scope>
    <source>
        <strain evidence="2 3">CCM 8693</strain>
    </source>
</reference>
<dbReference type="SMART" id="SM00860">
    <property type="entry name" value="SMI1_KNR4"/>
    <property type="match status" value="1"/>
</dbReference>
<dbReference type="InterPro" id="IPR037883">
    <property type="entry name" value="Knr4/Smi1-like_sf"/>
</dbReference>
<dbReference type="Pfam" id="PF09346">
    <property type="entry name" value="SMI1_KNR4"/>
    <property type="match status" value="1"/>
</dbReference>
<accession>A0ABX0MB48</accession>
<feature type="domain" description="Knr4/Smi1-like" evidence="1">
    <location>
        <begin position="258"/>
        <end position="408"/>
    </location>
</feature>
<protein>
    <submittedName>
        <fullName evidence="2">SMI1/KNR4 family protein</fullName>
    </submittedName>
</protein>
<evidence type="ECO:0000259" key="1">
    <source>
        <dbReference type="SMART" id="SM00860"/>
    </source>
</evidence>
<gene>
    <name evidence="2" type="ORF">F1609_30185</name>
</gene>
<comment type="caution">
    <text evidence="2">The sequence shown here is derived from an EMBL/GenBank/DDBJ whole genome shotgun (WGS) entry which is preliminary data.</text>
</comment>
<dbReference type="RefSeq" id="WP_167081036.1">
    <property type="nucleotide sequence ID" value="NZ_VVIW01000031.1"/>
</dbReference>
<proteinExistence type="predicted"/>
<dbReference type="SUPFAM" id="SSF160631">
    <property type="entry name" value="SMI1/KNR4-like"/>
    <property type="match status" value="1"/>
</dbReference>
<evidence type="ECO:0000313" key="3">
    <source>
        <dbReference type="Proteomes" id="UP000819052"/>
    </source>
</evidence>
<sequence length="428" mass="47809">MSAKSTPESTAWELLHAANKQQQEHHFEQALALAGTARAALNRITAGEAKVAHYPVWGKLFEVELAALEALGRPADMIAVATELTDKFRLSDDTLFGNDLVSFREVLRQAHGILALDCLARQDTTHAIALIEAAFKIKAGLGEYLDPFEALYDIRAQVYCQAADTDPETYRERLFSALNTLQKKEVEHYRTVASARPKALFADPDFLAYQQNTPLQKLMRRNAGDTWKDAIKRFADVAELLGFDDYQASFNELTVSPPETEAALSQLELQLACTIPAALRQLYLEHGALQMREDGMWGTLAVYGSEHEPRTPPLSGLMDGIDSLWGGRPEFDDSFSEEELGYLNAHYVVFGHIHHDDNSYTHLYFNKNGGCGALYYHQDDWDDAYSSFEDMLTPPHAGGASFDSLFSNAVDEVIESMVSWKEDEDNEA</sequence>
<dbReference type="InterPro" id="IPR018958">
    <property type="entry name" value="Knr4/Smi1-like_dom"/>
</dbReference>
<organism evidence="2 3">
    <name type="scientific">Massilia aquatica</name>
    <dbReference type="NCBI Taxonomy" id="2609000"/>
    <lineage>
        <taxon>Bacteria</taxon>
        <taxon>Pseudomonadati</taxon>
        <taxon>Pseudomonadota</taxon>
        <taxon>Betaproteobacteria</taxon>
        <taxon>Burkholderiales</taxon>
        <taxon>Oxalobacteraceae</taxon>
        <taxon>Telluria group</taxon>
        <taxon>Massilia</taxon>
    </lineage>
</organism>
<evidence type="ECO:0000313" key="2">
    <source>
        <dbReference type="EMBL" id="NHZ44398.1"/>
    </source>
</evidence>
<dbReference type="Proteomes" id="UP000819052">
    <property type="component" value="Unassembled WGS sequence"/>
</dbReference>
<dbReference type="EMBL" id="VVIW01000031">
    <property type="protein sequence ID" value="NHZ44398.1"/>
    <property type="molecule type" value="Genomic_DNA"/>
</dbReference>
<name>A0ABX0MB48_9BURK</name>
<keyword evidence="3" id="KW-1185">Reference proteome</keyword>